<dbReference type="SUPFAM" id="SSF47459">
    <property type="entry name" value="HLH, helix-loop-helix DNA-binding domain"/>
    <property type="match status" value="1"/>
</dbReference>
<dbReference type="OMA" id="GIPMANT"/>
<dbReference type="InterPro" id="IPR031867">
    <property type="entry name" value="MiT/TFE_N"/>
</dbReference>
<sequence>MFSESGIDLDFDVFDQIEEDHKFFEVKLNSLTQSRKDPSMLMDPNLVTVKPDPDASCPDISNACHNSFTRTNFKQKLQREHLIELERKEQDRKFLTEQENQKSNIKKFFNVSSSIPFSTPKEDFSPIKSLPSNLPTSVLKVETNLQNPTQYYIKQQQKRQVREYLTNQQLNKNHSIMPISAPSVLQNSNFNTQFPSNFQPSVSHLSPNSPDTASSVASGSEVDSVFEDLFALDNSVDQDFSIFSDNIFSTTLPAGNNIFNTFATENNQEEIKEKISTSCPIKQEHHEGFLKDRQKKDNHNLIERRRRYNINDRIKELGTLVPKLDNDFKQNKGTILKSSVDYIRKLKKDRERLRLYEVRQQSLEDSNKKLLLRVQELELILRAANISTVLPEPDFSFSSSPQLAQLLAAHSSKQQHKSSLPLNSFQSDLHKLLMKSNSSPQLGTSSETIATTISESLDSPKFLLEKDDSITIDTD</sequence>
<dbReference type="PANTHER" id="PTHR45776:SF2">
    <property type="entry name" value="MIP04163P"/>
    <property type="match status" value="1"/>
</dbReference>
<dbReference type="GO" id="GO:0046983">
    <property type="term" value="F:protein dimerization activity"/>
    <property type="evidence" value="ECO:0007669"/>
    <property type="project" value="InterPro"/>
</dbReference>
<evidence type="ECO:0000256" key="6">
    <source>
        <dbReference type="ARBA" id="ARBA00023242"/>
    </source>
</evidence>
<dbReference type="OrthoDB" id="6242697at2759"/>
<dbReference type="SMART" id="SM00353">
    <property type="entry name" value="HLH"/>
    <property type="match status" value="1"/>
</dbReference>
<comment type="subcellular location">
    <subcellularLocation>
        <location evidence="1">Nucleus</location>
    </subcellularLocation>
</comment>
<dbReference type="PROSITE" id="PS50888">
    <property type="entry name" value="BHLH"/>
    <property type="match status" value="1"/>
</dbReference>
<dbReference type="Pfam" id="PF15951">
    <property type="entry name" value="MITF_TFEB_C_3_N"/>
    <property type="match status" value="1"/>
</dbReference>
<evidence type="ECO:0000256" key="3">
    <source>
        <dbReference type="ARBA" id="ARBA00023015"/>
    </source>
</evidence>
<evidence type="ECO:0000313" key="8">
    <source>
        <dbReference type="EMBL" id="CDG71838.1"/>
    </source>
</evidence>
<keyword evidence="4" id="KW-0238">DNA-binding</keyword>
<dbReference type="Gene3D" id="4.10.280.10">
    <property type="entry name" value="Helix-loop-helix DNA-binding domain"/>
    <property type="match status" value="1"/>
</dbReference>
<dbReference type="AlphaFoldDB" id="T2MHT1"/>
<proteinExistence type="evidence at transcript level"/>
<evidence type="ECO:0000256" key="1">
    <source>
        <dbReference type="ARBA" id="ARBA00004123"/>
    </source>
</evidence>
<evidence type="ECO:0000256" key="2">
    <source>
        <dbReference type="ARBA" id="ARBA00008289"/>
    </source>
</evidence>
<dbReference type="GO" id="GO:0005634">
    <property type="term" value="C:nucleus"/>
    <property type="evidence" value="ECO:0007669"/>
    <property type="project" value="UniProtKB-SubCell"/>
</dbReference>
<name>T2MHT1_HYDVU</name>
<keyword evidence="6" id="KW-0539">Nucleus</keyword>
<dbReference type="EMBL" id="HAAD01005606">
    <property type="protein sequence ID" value="CDG71838.1"/>
    <property type="molecule type" value="mRNA"/>
</dbReference>
<dbReference type="Pfam" id="PF00010">
    <property type="entry name" value="HLH"/>
    <property type="match status" value="1"/>
</dbReference>
<dbReference type="GO" id="GO:0000978">
    <property type="term" value="F:RNA polymerase II cis-regulatory region sequence-specific DNA binding"/>
    <property type="evidence" value="ECO:0007669"/>
    <property type="project" value="TreeGrafter"/>
</dbReference>
<organism evidence="8">
    <name type="scientific">Hydra vulgaris</name>
    <name type="common">Hydra</name>
    <name type="synonym">Hydra attenuata</name>
    <dbReference type="NCBI Taxonomy" id="6087"/>
    <lineage>
        <taxon>Eukaryota</taxon>
        <taxon>Metazoa</taxon>
        <taxon>Cnidaria</taxon>
        <taxon>Hydrozoa</taxon>
        <taxon>Hydroidolina</taxon>
        <taxon>Anthoathecata</taxon>
        <taxon>Aplanulata</taxon>
        <taxon>Hydridae</taxon>
        <taxon>Hydra</taxon>
    </lineage>
</organism>
<dbReference type="KEGG" id="hmg:100199984"/>
<accession>T2MHT1</accession>
<dbReference type="InterPro" id="IPR011598">
    <property type="entry name" value="bHLH_dom"/>
</dbReference>
<reference evidence="8" key="1">
    <citation type="journal article" date="2013" name="Genome Biol. Evol.">
        <title>Punctuated emergences of genetic and phenotypic innovations in eumetazoan, bilaterian, euteleostome, and hominidae ancestors.</title>
        <authorList>
            <person name="Wenger Y."/>
            <person name="Galliot B."/>
        </authorList>
    </citation>
    <scope>NUCLEOTIDE SEQUENCE</scope>
    <source>
        <tissue evidence="8">Whole animals</tissue>
    </source>
</reference>
<dbReference type="PANTHER" id="PTHR45776">
    <property type="entry name" value="MIP04163P"/>
    <property type="match status" value="1"/>
</dbReference>
<evidence type="ECO:0000259" key="7">
    <source>
        <dbReference type="PROSITE" id="PS50888"/>
    </source>
</evidence>
<comment type="similarity">
    <text evidence="2">Belongs to the MiT/TFE family.</text>
</comment>
<dbReference type="GO" id="GO:0000981">
    <property type="term" value="F:DNA-binding transcription factor activity, RNA polymerase II-specific"/>
    <property type="evidence" value="ECO:0007669"/>
    <property type="project" value="TreeGrafter"/>
</dbReference>
<evidence type="ECO:0000256" key="4">
    <source>
        <dbReference type="ARBA" id="ARBA00023125"/>
    </source>
</evidence>
<gene>
    <name evidence="8" type="primary">MITF</name>
</gene>
<keyword evidence="5" id="KW-0804">Transcription</keyword>
<keyword evidence="3" id="KW-0805">Transcription regulation</keyword>
<evidence type="ECO:0000256" key="5">
    <source>
        <dbReference type="ARBA" id="ARBA00023163"/>
    </source>
</evidence>
<feature type="domain" description="BHLH" evidence="7">
    <location>
        <begin position="294"/>
        <end position="346"/>
    </location>
</feature>
<dbReference type="CDD" id="cd11397">
    <property type="entry name" value="bHLHzip_MITF_like"/>
    <property type="match status" value="1"/>
</dbReference>
<dbReference type="InterPro" id="IPR036638">
    <property type="entry name" value="HLH_DNA-bd_sf"/>
</dbReference>
<protein>
    <submittedName>
        <fullName evidence="8">Microphthalmia-associated transcription factor</fullName>
    </submittedName>
</protein>